<evidence type="ECO:0000313" key="1">
    <source>
        <dbReference type="EMBL" id="KJB69463.1"/>
    </source>
</evidence>
<sequence length="90" mass="10654">MVQGLMEKLEWASSYGKKQCRNLFWKMKAALKRRSKRQFKFHYDPSSYALNFDDGYCHCGVGTSTVQLARLQGFSECENVIWVYVFWIKL</sequence>
<organism evidence="1 2">
    <name type="scientific">Gossypium raimondii</name>
    <name type="common">Peruvian cotton</name>
    <name type="synonym">Gossypium klotzschianum subsp. raimondii</name>
    <dbReference type="NCBI Taxonomy" id="29730"/>
    <lineage>
        <taxon>Eukaryota</taxon>
        <taxon>Viridiplantae</taxon>
        <taxon>Streptophyta</taxon>
        <taxon>Embryophyta</taxon>
        <taxon>Tracheophyta</taxon>
        <taxon>Spermatophyta</taxon>
        <taxon>Magnoliopsida</taxon>
        <taxon>eudicotyledons</taxon>
        <taxon>Gunneridae</taxon>
        <taxon>Pentapetalae</taxon>
        <taxon>rosids</taxon>
        <taxon>malvids</taxon>
        <taxon>Malvales</taxon>
        <taxon>Malvaceae</taxon>
        <taxon>Malvoideae</taxon>
        <taxon>Gossypium</taxon>
    </lineage>
</organism>
<name>A0A0D2T191_GOSRA</name>
<reference evidence="1 2" key="1">
    <citation type="journal article" date="2012" name="Nature">
        <title>Repeated polyploidization of Gossypium genomes and the evolution of spinnable cotton fibres.</title>
        <authorList>
            <person name="Paterson A.H."/>
            <person name="Wendel J.F."/>
            <person name="Gundlach H."/>
            <person name="Guo H."/>
            <person name="Jenkins J."/>
            <person name="Jin D."/>
            <person name="Llewellyn D."/>
            <person name="Showmaker K.C."/>
            <person name="Shu S."/>
            <person name="Udall J."/>
            <person name="Yoo M.J."/>
            <person name="Byers R."/>
            <person name="Chen W."/>
            <person name="Doron-Faigenboim A."/>
            <person name="Duke M.V."/>
            <person name="Gong L."/>
            <person name="Grimwood J."/>
            <person name="Grover C."/>
            <person name="Grupp K."/>
            <person name="Hu G."/>
            <person name="Lee T.H."/>
            <person name="Li J."/>
            <person name="Lin L."/>
            <person name="Liu T."/>
            <person name="Marler B.S."/>
            <person name="Page J.T."/>
            <person name="Roberts A.W."/>
            <person name="Romanel E."/>
            <person name="Sanders W.S."/>
            <person name="Szadkowski E."/>
            <person name="Tan X."/>
            <person name="Tang H."/>
            <person name="Xu C."/>
            <person name="Wang J."/>
            <person name="Wang Z."/>
            <person name="Zhang D."/>
            <person name="Zhang L."/>
            <person name="Ashrafi H."/>
            <person name="Bedon F."/>
            <person name="Bowers J.E."/>
            <person name="Brubaker C.L."/>
            <person name="Chee P.W."/>
            <person name="Das S."/>
            <person name="Gingle A.R."/>
            <person name="Haigler C.H."/>
            <person name="Harker D."/>
            <person name="Hoffmann L.V."/>
            <person name="Hovav R."/>
            <person name="Jones D.C."/>
            <person name="Lemke C."/>
            <person name="Mansoor S."/>
            <person name="ur Rahman M."/>
            <person name="Rainville L.N."/>
            <person name="Rambani A."/>
            <person name="Reddy U.K."/>
            <person name="Rong J.K."/>
            <person name="Saranga Y."/>
            <person name="Scheffler B.E."/>
            <person name="Scheffler J.A."/>
            <person name="Stelly D.M."/>
            <person name="Triplett B.A."/>
            <person name="Van Deynze A."/>
            <person name="Vaslin M.F."/>
            <person name="Waghmare V.N."/>
            <person name="Walford S.A."/>
            <person name="Wright R.J."/>
            <person name="Zaki E.A."/>
            <person name="Zhang T."/>
            <person name="Dennis E.S."/>
            <person name="Mayer K.F."/>
            <person name="Peterson D.G."/>
            <person name="Rokhsar D.S."/>
            <person name="Wang X."/>
            <person name="Schmutz J."/>
        </authorList>
    </citation>
    <scope>NUCLEOTIDE SEQUENCE [LARGE SCALE GENOMIC DNA]</scope>
</reference>
<evidence type="ECO:0000313" key="2">
    <source>
        <dbReference type="Proteomes" id="UP000032304"/>
    </source>
</evidence>
<dbReference type="EMBL" id="CM001750">
    <property type="protein sequence ID" value="KJB69463.1"/>
    <property type="molecule type" value="Genomic_DNA"/>
</dbReference>
<dbReference type="PANTHER" id="PTHR34538">
    <property type="entry name" value="EXPRESSED PROTEIN"/>
    <property type="match status" value="1"/>
</dbReference>
<dbReference type="OMA" id="INNTTWI"/>
<dbReference type="AlphaFoldDB" id="A0A0D2T191"/>
<gene>
    <name evidence="1" type="ORF">B456_011G024800</name>
</gene>
<protein>
    <submittedName>
        <fullName evidence="1">Uncharacterized protein</fullName>
    </submittedName>
</protein>
<dbReference type="STRING" id="29730.A0A0D2T191"/>
<accession>A0A0D2T191</accession>
<keyword evidence="2" id="KW-1185">Reference proteome</keyword>
<proteinExistence type="predicted"/>
<dbReference type="Proteomes" id="UP000032304">
    <property type="component" value="Chromosome 11"/>
</dbReference>
<dbReference type="Gramene" id="KJB69463">
    <property type="protein sequence ID" value="KJB69463"/>
    <property type="gene ID" value="B456_011G024800"/>
</dbReference>
<dbReference type="PANTHER" id="PTHR34538:SF10">
    <property type="entry name" value="GENOME ASSEMBLY, CHROMOSOME: A06"/>
    <property type="match status" value="1"/>
</dbReference>